<protein>
    <submittedName>
        <fullName evidence="2">Uncharacterized protein</fullName>
    </submittedName>
</protein>
<evidence type="ECO:0000256" key="1">
    <source>
        <dbReference type="SAM" id="MobiDB-lite"/>
    </source>
</evidence>
<proteinExistence type="predicted"/>
<gene>
    <name evidence="2" type="ORF">glysoja_035628</name>
</gene>
<accession>A0A0B2RLS6</accession>
<dbReference type="EMBL" id="KN648237">
    <property type="protein sequence ID" value="KHN35526.1"/>
    <property type="molecule type" value="Genomic_DNA"/>
</dbReference>
<sequence>MITGFCQFYGVFVAPNKVIRHPTNRAFIKKYCAPRQAQGETPQQPRDGHQRAADAPPPPPKPLSSSTKARVLPTTRGRPVGDQVQSQRSSPRRGPRWAPLKRISV</sequence>
<dbReference type="AlphaFoldDB" id="A0A0B2RLS6"/>
<reference evidence="2" key="1">
    <citation type="submission" date="2014-07" db="EMBL/GenBank/DDBJ databases">
        <title>Identification of a novel salt tolerance gene in wild soybean by whole-genome sequencing.</title>
        <authorList>
            <person name="Lam H.-M."/>
            <person name="Qi X."/>
            <person name="Li M.-W."/>
            <person name="Liu X."/>
            <person name="Xie M."/>
            <person name="Ni M."/>
            <person name="Xu X."/>
        </authorList>
    </citation>
    <scope>NUCLEOTIDE SEQUENCE [LARGE SCALE GENOMIC DNA]</scope>
    <source>
        <tissue evidence="2">Root</tissue>
    </source>
</reference>
<name>A0A0B2RLS6_GLYSO</name>
<feature type="region of interest" description="Disordered" evidence="1">
    <location>
        <begin position="32"/>
        <end position="105"/>
    </location>
</feature>
<dbReference type="Proteomes" id="UP000053555">
    <property type="component" value="Unassembled WGS sequence"/>
</dbReference>
<organism evidence="2">
    <name type="scientific">Glycine soja</name>
    <name type="common">Wild soybean</name>
    <dbReference type="NCBI Taxonomy" id="3848"/>
    <lineage>
        <taxon>Eukaryota</taxon>
        <taxon>Viridiplantae</taxon>
        <taxon>Streptophyta</taxon>
        <taxon>Embryophyta</taxon>
        <taxon>Tracheophyta</taxon>
        <taxon>Spermatophyta</taxon>
        <taxon>Magnoliopsida</taxon>
        <taxon>eudicotyledons</taxon>
        <taxon>Gunneridae</taxon>
        <taxon>Pentapetalae</taxon>
        <taxon>rosids</taxon>
        <taxon>fabids</taxon>
        <taxon>Fabales</taxon>
        <taxon>Fabaceae</taxon>
        <taxon>Papilionoideae</taxon>
        <taxon>50 kb inversion clade</taxon>
        <taxon>NPAAA clade</taxon>
        <taxon>indigoferoid/millettioid clade</taxon>
        <taxon>Phaseoleae</taxon>
        <taxon>Glycine</taxon>
        <taxon>Glycine subgen. Soja</taxon>
    </lineage>
</organism>
<evidence type="ECO:0000313" key="2">
    <source>
        <dbReference type="EMBL" id="KHN35526.1"/>
    </source>
</evidence>